<name>A0A8J4DPQ0_9ACTN</name>
<dbReference type="InterPro" id="IPR009057">
    <property type="entry name" value="Homeodomain-like_sf"/>
</dbReference>
<evidence type="ECO:0000256" key="2">
    <source>
        <dbReference type="PROSITE-ProRule" id="PRU00335"/>
    </source>
</evidence>
<dbReference type="PROSITE" id="PS50977">
    <property type="entry name" value="HTH_TETR_2"/>
    <property type="match status" value="1"/>
</dbReference>
<feature type="DNA-binding region" description="H-T-H motif" evidence="2">
    <location>
        <begin position="36"/>
        <end position="55"/>
    </location>
</feature>
<dbReference type="Pfam" id="PF00440">
    <property type="entry name" value="TetR_N"/>
    <property type="match status" value="1"/>
</dbReference>
<feature type="domain" description="HTH tetR-type" evidence="3">
    <location>
        <begin position="13"/>
        <end position="73"/>
    </location>
</feature>
<reference evidence="4" key="1">
    <citation type="submission" date="2021-01" db="EMBL/GenBank/DDBJ databases">
        <title>Whole genome shotgun sequence of Virgisporangium aliadipatigenens NBRC 105644.</title>
        <authorList>
            <person name="Komaki H."/>
            <person name="Tamura T."/>
        </authorList>
    </citation>
    <scope>NUCLEOTIDE SEQUENCE</scope>
    <source>
        <strain evidence="4">NBRC 105644</strain>
    </source>
</reference>
<dbReference type="EMBL" id="BOPF01000009">
    <property type="protein sequence ID" value="GIJ46195.1"/>
    <property type="molecule type" value="Genomic_DNA"/>
</dbReference>
<protein>
    <submittedName>
        <fullName evidence="4">TetR family transcriptional regulator</fullName>
    </submittedName>
</protein>
<dbReference type="Proteomes" id="UP000619260">
    <property type="component" value="Unassembled WGS sequence"/>
</dbReference>
<organism evidence="4 5">
    <name type="scientific">Virgisporangium aliadipatigenens</name>
    <dbReference type="NCBI Taxonomy" id="741659"/>
    <lineage>
        <taxon>Bacteria</taxon>
        <taxon>Bacillati</taxon>
        <taxon>Actinomycetota</taxon>
        <taxon>Actinomycetes</taxon>
        <taxon>Micromonosporales</taxon>
        <taxon>Micromonosporaceae</taxon>
        <taxon>Virgisporangium</taxon>
    </lineage>
</organism>
<sequence>MASSDRRVTVVDHDRRLAVSRHAAALFCQRGMAATSGDDLAAAAGLSTRTIWRYFRSKEGAVEPLLASCALRFMTLLRRWPLEASLEDFLTGELTTHPAAAQAVADDLQAMRIIRMTEDEPALRATWLMVCATAEDAFAPIIARRVNRPTTEVTVRMTAAAATAAVRVVTEQISVAVLAEARRFGVDDVVAALCPAVRASSHEPFCDPAPYRA</sequence>
<evidence type="ECO:0000313" key="5">
    <source>
        <dbReference type="Proteomes" id="UP000619260"/>
    </source>
</evidence>
<evidence type="ECO:0000313" key="4">
    <source>
        <dbReference type="EMBL" id="GIJ46195.1"/>
    </source>
</evidence>
<keyword evidence="5" id="KW-1185">Reference proteome</keyword>
<comment type="caution">
    <text evidence="4">The sequence shown here is derived from an EMBL/GenBank/DDBJ whole genome shotgun (WGS) entry which is preliminary data.</text>
</comment>
<dbReference type="SUPFAM" id="SSF46689">
    <property type="entry name" value="Homeodomain-like"/>
    <property type="match status" value="1"/>
</dbReference>
<dbReference type="InterPro" id="IPR001647">
    <property type="entry name" value="HTH_TetR"/>
</dbReference>
<dbReference type="Pfam" id="PF17754">
    <property type="entry name" value="TetR_C_14"/>
    <property type="match status" value="1"/>
</dbReference>
<evidence type="ECO:0000259" key="3">
    <source>
        <dbReference type="PROSITE" id="PS50977"/>
    </source>
</evidence>
<dbReference type="InterPro" id="IPR041347">
    <property type="entry name" value="MftR_C"/>
</dbReference>
<gene>
    <name evidence="4" type="ORF">Val02_30810</name>
</gene>
<dbReference type="Gene3D" id="1.10.357.10">
    <property type="entry name" value="Tetracycline Repressor, domain 2"/>
    <property type="match status" value="1"/>
</dbReference>
<evidence type="ECO:0000256" key="1">
    <source>
        <dbReference type="ARBA" id="ARBA00023125"/>
    </source>
</evidence>
<dbReference type="GO" id="GO:0003677">
    <property type="term" value="F:DNA binding"/>
    <property type="evidence" value="ECO:0007669"/>
    <property type="project" value="UniProtKB-UniRule"/>
</dbReference>
<dbReference type="AlphaFoldDB" id="A0A8J4DPQ0"/>
<dbReference type="PRINTS" id="PR00455">
    <property type="entry name" value="HTHTETR"/>
</dbReference>
<keyword evidence="1 2" id="KW-0238">DNA-binding</keyword>
<proteinExistence type="predicted"/>
<accession>A0A8J4DPQ0</accession>